<dbReference type="FunFam" id="3.40.1480.10:FF:000002">
    <property type="entry name" value="Glycerate kinase"/>
    <property type="match status" value="1"/>
</dbReference>
<dbReference type="Gene3D" id="3.40.50.10180">
    <property type="entry name" value="Glycerate kinase, MOFRL-like N-terminal domain"/>
    <property type="match status" value="1"/>
</dbReference>
<feature type="domain" description="MOFRL" evidence="1">
    <location>
        <begin position="334"/>
        <end position="439"/>
    </location>
</feature>
<dbReference type="GO" id="GO:0008887">
    <property type="term" value="F:glycerate kinase activity"/>
    <property type="evidence" value="ECO:0007669"/>
    <property type="project" value="InterPro"/>
</dbReference>
<dbReference type="AlphaFoldDB" id="A0A9D6Z1V7"/>
<feature type="domain" description="MOFRL-associated" evidence="2">
    <location>
        <begin position="13"/>
        <end position="249"/>
    </location>
</feature>
<evidence type="ECO:0000259" key="2">
    <source>
        <dbReference type="Pfam" id="PF13660"/>
    </source>
</evidence>
<dbReference type="InterPro" id="IPR039760">
    <property type="entry name" value="MOFRL_protein"/>
</dbReference>
<evidence type="ECO:0000259" key="1">
    <source>
        <dbReference type="Pfam" id="PF05161"/>
    </source>
</evidence>
<dbReference type="EMBL" id="JACRDE010000043">
    <property type="protein sequence ID" value="MBI5248114.1"/>
    <property type="molecule type" value="Genomic_DNA"/>
</dbReference>
<organism evidence="3 4">
    <name type="scientific">Desulfomonile tiedjei</name>
    <dbReference type="NCBI Taxonomy" id="2358"/>
    <lineage>
        <taxon>Bacteria</taxon>
        <taxon>Pseudomonadati</taxon>
        <taxon>Thermodesulfobacteriota</taxon>
        <taxon>Desulfomonilia</taxon>
        <taxon>Desulfomonilales</taxon>
        <taxon>Desulfomonilaceae</taxon>
        <taxon>Desulfomonile</taxon>
    </lineage>
</organism>
<protein>
    <submittedName>
        <fullName evidence="3">Glycerate kinase</fullName>
    </submittedName>
</protein>
<accession>A0A9D6Z1V7</accession>
<dbReference type="InterPro" id="IPR037035">
    <property type="entry name" value="GK-like_C_sf"/>
</dbReference>
<dbReference type="PANTHER" id="PTHR12227">
    <property type="entry name" value="GLYCERATE KINASE"/>
    <property type="match status" value="1"/>
</dbReference>
<evidence type="ECO:0000313" key="3">
    <source>
        <dbReference type="EMBL" id="MBI5248114.1"/>
    </source>
</evidence>
<dbReference type="Proteomes" id="UP000807825">
    <property type="component" value="Unassembled WGS sequence"/>
</dbReference>
<dbReference type="InterPro" id="IPR038614">
    <property type="entry name" value="GK_N_sf"/>
</dbReference>
<dbReference type="Pfam" id="PF05161">
    <property type="entry name" value="MOFRL"/>
    <property type="match status" value="1"/>
</dbReference>
<sequence length="446" mass="47364">MNPGKEERLREHALTILQACIRAADPEIAVRNQFKLENRTFRVADDFSLDLGRFDRVFVLGAGKASAPMAKALEDILGDVILNGLICVKYGHDLPLDRITVAQAGHPVPDSQGLEAARALMEFASQAGSKDLIISCISGGGSALLPAPPPGITLEEEQELTRCLLAVGADIHEINAVRKHLSLIKGGQLMKLAFPAFVINLMLSDVLGDDPGTIASGPFAPDRSTFGEVMGILENYELVKKTAPSIIHRIMQGIAGEIQETPKPGDGIFGRVKNVVIGSNIQSLRAGKLEAERIGYDALILSSTIQGHTTEAALLHAAVAREIRSSQNPAQPPACILSGGETTVVVRGRGKGGRNQEFCLSLVKAASEIPGSLFLSAGTDGNDGPTDAAGALVDSLTLQRASALGLNPDEFLKNNDSYNFFQRLGDLIVTGPTRTNVMDVRLILVS</sequence>
<dbReference type="InterPro" id="IPR025286">
    <property type="entry name" value="MOFRL_assoc_dom"/>
</dbReference>
<dbReference type="SUPFAM" id="SSF82544">
    <property type="entry name" value="GckA/TtuD-like"/>
    <property type="match status" value="1"/>
</dbReference>
<dbReference type="PANTHER" id="PTHR12227:SF0">
    <property type="entry name" value="GLYCERATE KINASE"/>
    <property type="match status" value="1"/>
</dbReference>
<keyword evidence="3" id="KW-0418">Kinase</keyword>
<dbReference type="GO" id="GO:0005737">
    <property type="term" value="C:cytoplasm"/>
    <property type="evidence" value="ECO:0007669"/>
    <property type="project" value="TreeGrafter"/>
</dbReference>
<proteinExistence type="predicted"/>
<comment type="caution">
    <text evidence="3">The sequence shown here is derived from an EMBL/GenBank/DDBJ whole genome shotgun (WGS) entry which is preliminary data.</text>
</comment>
<name>A0A9D6Z1V7_9BACT</name>
<reference evidence="3" key="1">
    <citation type="submission" date="2020-07" db="EMBL/GenBank/DDBJ databases">
        <title>Huge and variable diversity of episymbiotic CPR bacteria and DPANN archaea in groundwater ecosystems.</title>
        <authorList>
            <person name="He C.Y."/>
            <person name="Keren R."/>
            <person name="Whittaker M."/>
            <person name="Farag I.F."/>
            <person name="Doudna J."/>
            <person name="Cate J.H.D."/>
            <person name="Banfield J.F."/>
        </authorList>
    </citation>
    <scope>NUCLEOTIDE SEQUENCE</scope>
    <source>
        <strain evidence="3">NC_groundwater_1664_Pr3_B-0.1um_52_9</strain>
    </source>
</reference>
<keyword evidence="3" id="KW-0808">Transferase</keyword>
<dbReference type="Gene3D" id="3.40.1480.10">
    <property type="entry name" value="MOFRL domain"/>
    <property type="match status" value="1"/>
</dbReference>
<evidence type="ECO:0000313" key="4">
    <source>
        <dbReference type="Proteomes" id="UP000807825"/>
    </source>
</evidence>
<gene>
    <name evidence="3" type="ORF">HY912_01355</name>
</gene>
<dbReference type="Pfam" id="PF13660">
    <property type="entry name" value="DUF4147"/>
    <property type="match status" value="1"/>
</dbReference>
<dbReference type="InterPro" id="IPR007835">
    <property type="entry name" value="MOFRL"/>
</dbReference>